<evidence type="ECO:0000313" key="1">
    <source>
        <dbReference type="EMBL" id="MBF9237442.1"/>
    </source>
</evidence>
<dbReference type="EMBL" id="JADQDQ010000003">
    <property type="protein sequence ID" value="MBF9237442.1"/>
    <property type="molecule type" value="Genomic_DNA"/>
</dbReference>
<reference evidence="1 2" key="1">
    <citation type="submission" date="2020-11" db="EMBL/GenBank/DDBJ databases">
        <authorList>
            <person name="Kim M.K."/>
        </authorList>
    </citation>
    <scope>NUCLEOTIDE SEQUENCE [LARGE SCALE GENOMIC DNA]</scope>
    <source>
        <strain evidence="1 2">BT683</strain>
    </source>
</reference>
<dbReference type="Proteomes" id="UP000597617">
    <property type="component" value="Unassembled WGS sequence"/>
</dbReference>
<keyword evidence="2" id="KW-1185">Reference proteome</keyword>
<organism evidence="1 2">
    <name type="scientific">Hymenobacter jeongseonensis</name>
    <dbReference type="NCBI Taxonomy" id="2791027"/>
    <lineage>
        <taxon>Bacteria</taxon>
        <taxon>Pseudomonadati</taxon>
        <taxon>Bacteroidota</taxon>
        <taxon>Cytophagia</taxon>
        <taxon>Cytophagales</taxon>
        <taxon>Hymenobacteraceae</taxon>
        <taxon>Hymenobacter</taxon>
    </lineage>
</organism>
<sequence length="164" mass="18874">MTLTRTAAGRKIQFYWSLPPAKAKYLELWEQSTFDFWSRKTWVKFMFVYADNELNRKAGRVGKISSFRIGTRNVDLIPTADKPKSRGDDSVKRYYDVSRAGTNVLNGVSSGGLRGKVTSNAAQPGQWRSFRPSTFSIMVEIWSFEREAWVDRLEDFNIRDQNSG</sequence>
<proteinExistence type="predicted"/>
<accession>A0ABS0IGG5</accession>
<comment type="caution">
    <text evidence="1">The sequence shown here is derived from an EMBL/GenBank/DDBJ whole genome shotgun (WGS) entry which is preliminary data.</text>
</comment>
<evidence type="ECO:0000313" key="2">
    <source>
        <dbReference type="Proteomes" id="UP000597617"/>
    </source>
</evidence>
<dbReference type="RefSeq" id="WP_196281814.1">
    <property type="nucleotide sequence ID" value="NZ_JADQDQ010000003.1"/>
</dbReference>
<name>A0ABS0IGG5_9BACT</name>
<protein>
    <submittedName>
        <fullName evidence="1">Uncharacterized protein</fullName>
    </submittedName>
</protein>
<gene>
    <name evidence="1" type="ORF">I2I05_08530</name>
</gene>